<keyword evidence="3" id="KW-1185">Reference proteome</keyword>
<evidence type="ECO:0000313" key="2">
    <source>
        <dbReference type="EMBL" id="KXS08860.1"/>
    </source>
</evidence>
<protein>
    <submittedName>
        <fullName evidence="2">Uncharacterized protein</fullName>
    </submittedName>
</protein>
<feature type="compositionally biased region" description="Basic and acidic residues" evidence="1">
    <location>
        <begin position="79"/>
        <end position="92"/>
    </location>
</feature>
<evidence type="ECO:0000256" key="1">
    <source>
        <dbReference type="SAM" id="MobiDB-lite"/>
    </source>
</evidence>
<feature type="compositionally biased region" description="Low complexity" evidence="1">
    <location>
        <begin position="19"/>
        <end position="33"/>
    </location>
</feature>
<reference evidence="2 3" key="1">
    <citation type="journal article" date="2015" name="Genome Biol. Evol.">
        <title>Phylogenomic analyses indicate that early fungi evolved digesting cell walls of algal ancestors of land plants.</title>
        <authorList>
            <person name="Chang Y."/>
            <person name="Wang S."/>
            <person name="Sekimoto S."/>
            <person name="Aerts A.L."/>
            <person name="Choi C."/>
            <person name="Clum A."/>
            <person name="LaButti K.M."/>
            <person name="Lindquist E.A."/>
            <person name="Yee Ngan C."/>
            <person name="Ohm R.A."/>
            <person name="Salamov A.A."/>
            <person name="Grigoriev I.V."/>
            <person name="Spatafora J.W."/>
            <person name="Berbee M.L."/>
        </authorList>
    </citation>
    <scope>NUCLEOTIDE SEQUENCE [LARGE SCALE GENOMIC DNA]</scope>
    <source>
        <strain evidence="2 3">JEL478</strain>
    </source>
</reference>
<accession>A0A138ZWG2</accession>
<sequence length="497" mass="56943">MANGIVRPVWKHAGKGTIPPLSSLDRPPSSGRPIATNSRPPPSKPTPTHGRTTLRTPLSPKITVLSSDVLRRPTGSAGELRRMPERRCKDKAQPYTPPQRFRERTIDGRGSNHTAATRGESKPKPKTTASLAIQRIQHNEGQSETPEISTGLKRQNSNGSLTDITRVKRQRNPTSSATGSNVPERPTKRRIKASEIPDDILRMIFRIVYLQCRHWNNSLDERSKWEEGFVSVRMALMRFSRLSGEAMVFRGRLPVRTLVIPVDSLGSVTPLPSDRPGYNVLTERHALRLHTGEVVQEPWAVRVRKNHRLDTIVIQPREWNRTYQREPHEDDLVEPIGRLSDKELIAEHELCRPGKTVYMNTFCNISPVFVYWLPPASGQRPVWDARDLEELVIRTLEARLRRRLVVGIAKFIMNFAIPEHIPLFVYYFHATRMGFDFGKSRFELANNFHTRQVYFRGVCTDDMWRDSPFGCMHPDRRSREPVPMPKESLQSILEVYA</sequence>
<evidence type="ECO:0000313" key="3">
    <source>
        <dbReference type="Proteomes" id="UP000070544"/>
    </source>
</evidence>
<name>A0A138ZWG2_GONPJ</name>
<gene>
    <name evidence="2" type="ORF">M427DRAFT_76172</name>
</gene>
<organism evidence="2 3">
    <name type="scientific">Gonapodya prolifera (strain JEL478)</name>
    <name type="common">Monoblepharis prolifera</name>
    <dbReference type="NCBI Taxonomy" id="1344416"/>
    <lineage>
        <taxon>Eukaryota</taxon>
        <taxon>Fungi</taxon>
        <taxon>Fungi incertae sedis</taxon>
        <taxon>Chytridiomycota</taxon>
        <taxon>Chytridiomycota incertae sedis</taxon>
        <taxon>Monoblepharidomycetes</taxon>
        <taxon>Monoblepharidales</taxon>
        <taxon>Gonapodyaceae</taxon>
        <taxon>Gonapodya</taxon>
    </lineage>
</organism>
<feature type="region of interest" description="Disordered" evidence="1">
    <location>
        <begin position="1"/>
        <end position="190"/>
    </location>
</feature>
<dbReference type="AlphaFoldDB" id="A0A138ZWG2"/>
<dbReference type="OrthoDB" id="2183399at2759"/>
<feature type="non-terminal residue" evidence="2">
    <location>
        <position position="497"/>
    </location>
</feature>
<dbReference type="EMBL" id="KQ965941">
    <property type="protein sequence ID" value="KXS08860.1"/>
    <property type="molecule type" value="Genomic_DNA"/>
</dbReference>
<dbReference type="Proteomes" id="UP000070544">
    <property type="component" value="Unassembled WGS sequence"/>
</dbReference>
<proteinExistence type="predicted"/>
<feature type="compositionally biased region" description="Polar residues" evidence="1">
    <location>
        <begin position="172"/>
        <end position="181"/>
    </location>
</feature>
<feature type="compositionally biased region" description="Polar residues" evidence="1">
    <location>
        <begin position="139"/>
        <end position="163"/>
    </location>
</feature>